<dbReference type="RefSeq" id="WP_012595325.1">
    <property type="nucleotide sequence ID" value="NC_011726.1"/>
</dbReference>
<name>B7JYX9_RIPO1</name>
<evidence type="ECO:0000313" key="1">
    <source>
        <dbReference type="EMBL" id="ACK66056.1"/>
    </source>
</evidence>
<accession>B7JYX9</accession>
<dbReference type="AlphaFoldDB" id="B7JYX9"/>
<dbReference type="OrthoDB" id="582581at2"/>
<keyword evidence="2" id="KW-1185">Reference proteome</keyword>
<sequence>MRQVFCHYRQISIIDPRNADQPQITGREEIWCNGNREVRYWNDPDYLMLSLRKDFLFDLVNHPWMRLDSIFFDESWPAIESNDRKHSPRYINPDEVIIQATNQSSHPLSWRQKIADLPTTFSQGIKKVKTMAKKLPCVLKSAWQELNQTD</sequence>
<dbReference type="Proteomes" id="UP000008204">
    <property type="component" value="Chromosome"/>
</dbReference>
<organism evidence="1 2">
    <name type="scientific">Rippkaea orientalis (strain PCC 8801 / RF-1)</name>
    <name type="common">Cyanothece sp. (strain PCC 8801)</name>
    <dbReference type="NCBI Taxonomy" id="41431"/>
    <lineage>
        <taxon>Bacteria</taxon>
        <taxon>Bacillati</taxon>
        <taxon>Cyanobacteriota</taxon>
        <taxon>Cyanophyceae</taxon>
        <taxon>Oscillatoriophycideae</taxon>
        <taxon>Chroococcales</taxon>
        <taxon>Aphanothecaceae</taxon>
        <taxon>Rippkaea</taxon>
        <taxon>Rippkaea orientalis</taxon>
    </lineage>
</organism>
<evidence type="ECO:0000313" key="2">
    <source>
        <dbReference type="Proteomes" id="UP000008204"/>
    </source>
</evidence>
<gene>
    <name evidence="1" type="ordered locus">PCC8801_2021</name>
</gene>
<dbReference type="STRING" id="41431.PCC8801_2021"/>
<dbReference type="HOGENOM" id="CLU_1831839_0_0_3"/>
<proteinExistence type="predicted"/>
<dbReference type="EMBL" id="CP001287">
    <property type="protein sequence ID" value="ACK66056.1"/>
    <property type="molecule type" value="Genomic_DNA"/>
</dbReference>
<dbReference type="KEGG" id="cyp:PCC8801_2021"/>
<protein>
    <submittedName>
        <fullName evidence="1">Uncharacterized protein</fullName>
    </submittedName>
</protein>
<dbReference type="eggNOG" id="ENOG5030QHQ">
    <property type="taxonomic scope" value="Bacteria"/>
</dbReference>
<reference evidence="2" key="1">
    <citation type="journal article" date="2011" name="MBio">
        <title>Novel metabolic attributes of the genus Cyanothece, comprising a group of unicellular nitrogen-fixing Cyanobacteria.</title>
        <authorList>
            <person name="Bandyopadhyay A."/>
            <person name="Elvitigala T."/>
            <person name="Welsh E."/>
            <person name="Stockel J."/>
            <person name="Liberton M."/>
            <person name="Min H."/>
            <person name="Sherman L.A."/>
            <person name="Pakrasi H.B."/>
        </authorList>
    </citation>
    <scope>NUCLEOTIDE SEQUENCE [LARGE SCALE GENOMIC DNA]</scope>
    <source>
        <strain evidence="2">PCC 8801</strain>
    </source>
</reference>